<dbReference type="SUPFAM" id="SSF53474">
    <property type="entry name" value="alpha/beta-Hydrolases"/>
    <property type="match status" value="1"/>
</dbReference>
<reference evidence="4" key="1">
    <citation type="journal article" date="2019" name="Int. J. Syst. Evol. Microbiol.">
        <title>The Global Catalogue of Microorganisms (GCM) 10K type strain sequencing project: providing services to taxonomists for standard genome sequencing and annotation.</title>
        <authorList>
            <consortium name="The Broad Institute Genomics Platform"/>
            <consortium name="The Broad Institute Genome Sequencing Center for Infectious Disease"/>
            <person name="Wu L."/>
            <person name="Ma J."/>
        </authorList>
    </citation>
    <scope>NUCLEOTIDE SEQUENCE [LARGE SCALE GENOMIC DNA]</scope>
    <source>
        <strain evidence="4">JCM 9933</strain>
    </source>
</reference>
<dbReference type="InterPro" id="IPR000639">
    <property type="entry name" value="Epox_hydrolase-like"/>
</dbReference>
<evidence type="ECO:0000313" key="4">
    <source>
        <dbReference type="Proteomes" id="UP001501588"/>
    </source>
</evidence>
<evidence type="ECO:0000259" key="2">
    <source>
        <dbReference type="Pfam" id="PF00561"/>
    </source>
</evidence>
<name>A0ABP3PQ07_9PROT</name>
<dbReference type="RefSeq" id="WP_343893956.1">
    <property type="nucleotide sequence ID" value="NZ_BAAAFZ010000008.1"/>
</dbReference>
<protein>
    <submittedName>
        <fullName evidence="3">Alpha/beta hydrolase</fullName>
    </submittedName>
</protein>
<keyword evidence="4" id="KW-1185">Reference proteome</keyword>
<organism evidence="3 4">
    <name type="scientific">Craurococcus roseus</name>
    <dbReference type="NCBI Taxonomy" id="77585"/>
    <lineage>
        <taxon>Bacteria</taxon>
        <taxon>Pseudomonadati</taxon>
        <taxon>Pseudomonadota</taxon>
        <taxon>Alphaproteobacteria</taxon>
        <taxon>Acetobacterales</taxon>
        <taxon>Acetobacteraceae</taxon>
        <taxon>Craurococcus</taxon>
    </lineage>
</organism>
<dbReference type="PANTHER" id="PTHR43329">
    <property type="entry name" value="EPOXIDE HYDROLASE"/>
    <property type="match status" value="1"/>
</dbReference>
<evidence type="ECO:0000313" key="3">
    <source>
        <dbReference type="EMBL" id="GAA0572530.1"/>
    </source>
</evidence>
<comment type="caution">
    <text evidence="3">The sequence shown here is derived from an EMBL/GenBank/DDBJ whole genome shotgun (WGS) entry which is preliminary data.</text>
</comment>
<dbReference type="Pfam" id="PF00561">
    <property type="entry name" value="Abhydrolase_1"/>
    <property type="match status" value="1"/>
</dbReference>
<dbReference type="PRINTS" id="PR00412">
    <property type="entry name" value="EPOXHYDRLASE"/>
</dbReference>
<evidence type="ECO:0000256" key="1">
    <source>
        <dbReference type="ARBA" id="ARBA00022801"/>
    </source>
</evidence>
<dbReference type="InterPro" id="IPR029058">
    <property type="entry name" value="AB_hydrolase_fold"/>
</dbReference>
<proteinExistence type="predicted"/>
<sequence>MDDTHRTPYVEFLRLRTNGVELHAAAAGPPDGPLVLLLHGFPEFWYGWRRQIGPLAAAGLRVIAPDQRGYNLSDKPPGTAAYALDTLADDVLGLAGALGRGRFAVVGHDWGAVVAWHLAGRNPERVERAAVLNGPHPATVRPFMRARPSQMLRSWYAAFFQAPTLPEWTLGAGDFAWLRASLARSARPGAFSADDLRRYRDAWARPGALTAMLNWYRALARHGPPPRPPRIRVPLRVVWGDRDPFLDPRLVEAGLALCDRGEAFHLPGATHWVQHEEPERVNRLLVEFLTAAPPARA</sequence>
<dbReference type="PRINTS" id="PR00111">
    <property type="entry name" value="ABHYDROLASE"/>
</dbReference>
<gene>
    <name evidence="3" type="ORF">GCM10009416_08980</name>
</gene>
<keyword evidence="1 3" id="KW-0378">Hydrolase</keyword>
<dbReference type="EMBL" id="BAAAFZ010000008">
    <property type="protein sequence ID" value="GAA0572530.1"/>
    <property type="molecule type" value="Genomic_DNA"/>
</dbReference>
<feature type="domain" description="AB hydrolase-1" evidence="2">
    <location>
        <begin position="33"/>
        <end position="278"/>
    </location>
</feature>
<accession>A0ABP3PQ07</accession>
<dbReference type="Proteomes" id="UP001501588">
    <property type="component" value="Unassembled WGS sequence"/>
</dbReference>
<dbReference type="GO" id="GO:0016787">
    <property type="term" value="F:hydrolase activity"/>
    <property type="evidence" value="ECO:0007669"/>
    <property type="project" value="UniProtKB-KW"/>
</dbReference>
<dbReference type="Gene3D" id="3.40.50.1820">
    <property type="entry name" value="alpha/beta hydrolase"/>
    <property type="match status" value="1"/>
</dbReference>
<dbReference type="InterPro" id="IPR000073">
    <property type="entry name" value="AB_hydrolase_1"/>
</dbReference>